<dbReference type="InterPro" id="IPR031705">
    <property type="entry name" value="Glyco_hydro_36_C"/>
</dbReference>
<comment type="catalytic activity">
    <reaction evidence="1">
        <text>Hydrolysis of terminal, non-reducing alpha-D-galactose residues in alpha-D-galactosides, including galactose oligosaccharides, galactomannans and galactolipids.</text>
        <dbReference type="EC" id="3.2.1.22"/>
    </reaction>
</comment>
<dbReference type="Pfam" id="PF02065">
    <property type="entry name" value="Melibiase"/>
    <property type="match status" value="1"/>
</dbReference>
<dbReference type="InterPro" id="IPR002252">
    <property type="entry name" value="Glyco_hydro_36"/>
</dbReference>
<dbReference type="InParanoid" id="C5M058"/>
<dbReference type="Proteomes" id="UP000007800">
    <property type="component" value="Unassembled WGS sequence"/>
</dbReference>
<evidence type="ECO:0000256" key="2">
    <source>
        <dbReference type="ARBA" id="ARBA00012755"/>
    </source>
</evidence>
<dbReference type="EMBL" id="GG687015">
    <property type="protein sequence ID" value="EEQ97636.1"/>
    <property type="molecule type" value="Genomic_DNA"/>
</dbReference>
<dbReference type="PANTHER" id="PTHR43053:SF3">
    <property type="entry name" value="ALPHA-GALACTOSIDASE C-RELATED"/>
    <property type="match status" value="1"/>
</dbReference>
<dbReference type="Gene3D" id="2.60.40.1180">
    <property type="entry name" value="Golgi alpha-mannosidase II"/>
    <property type="match status" value="1"/>
</dbReference>
<dbReference type="InterPro" id="IPR038417">
    <property type="entry name" value="Alpga-gal_N_sf"/>
</dbReference>
<dbReference type="AlphaFoldDB" id="C5M058"/>
<sequence>MESISEKSEGTSSSSLEEYESKHCIGSAASGIIYDRNQRIFRIYTAETLYTFRITTTGQLEHLYWGPKLPLKDDLTFLSLNSLAMASPFDPTGQAEPAGIRELTSAYGKRLEVEDLSDRWKTYSREAKSGIGEDLRRENAFWRRWRMSQLERAEMEKESDQKELGVVTFEESPQKLSSWRQQHVKPRRGSSWGSPAYGRATTMRATARRASAFVGRPPSPTRSEDAGPTHVYQQIMGKNSLMLEYSDYGTGDYRLPSFGVRYNAKSELGHSEISPVEYVDHKIVQGKRPISEKPHSSLPQVRCESEEDCMTLEIDLQDRVSGLTLTLYFTVYPEWDVIVRKTRMMNPLSSGFPVGVDHLMSTTCNFESGNHHVTHLGGSWGREAQKISFQLQQGAIRIESTRGVSSHMHNPMCVISKGPYNEDAGYHWGFMFVYSGSFLIECDTNETNRLRVNVGFNPLTFKWKLYPGESITTPETIMIFSSSGATSLTHKFHRILQDRLIPSRWRYTRPPVVCNTWESMYFDVTHDRVMQLARHAAAVGAEMLVVDDGWFTNRNDDTGGLGDWEVDKEKLPFGIPHLCNAINQLGLGFGLWIEPEMASPGCHLLQKYKDCTLQAKNRPMTMRRHQFLLDFSQERVRRYVLKKLRSILSSCNIAYVKWDMNRHLTEAQSALLSDDRPQGETMHRHMLGVYQVLDSITSEFPLVRFETCAGGGGRFDAGMLYFGPQIWASDNTDACCRARIQSGLSVGYPMITMGSHITATPNHQTGRVLPGNVRGGMSMLGAMGVELNLMKADVELLEEIKALLHVYKSAIDSNLLKGKFYRLWDPFDMHSTQVFGAEATAWMEVACDRSRAIVMVCMLHLKEVGKIIPRLQLKGLSEDTLYDIIDLAPSSYVRNPQTLQVVCNPVPVSKFSGLQLRGVTLMKAGLPLQFLFDGDCSLFEIRSADLGPRSGPARSFDFTNLH</sequence>
<dbReference type="InterPro" id="IPR017853">
    <property type="entry name" value="GH"/>
</dbReference>
<dbReference type="OrthoDB" id="5795902at2759"/>
<feature type="region of interest" description="Disordered" evidence="5">
    <location>
        <begin position="177"/>
        <end position="197"/>
    </location>
</feature>
<protein>
    <recommendedName>
        <fullName evidence="2">alpha-galactosidase</fullName>
        <ecNumber evidence="2">3.2.1.22</ecNumber>
    </recommendedName>
</protein>
<dbReference type="OMA" id="PVHVYWG"/>
<dbReference type="GO" id="GO:0016052">
    <property type="term" value="P:carbohydrate catabolic process"/>
    <property type="evidence" value="ECO:0007669"/>
    <property type="project" value="InterPro"/>
</dbReference>
<dbReference type="CDD" id="cd14791">
    <property type="entry name" value="GH36"/>
    <property type="match status" value="1"/>
</dbReference>
<proteinExistence type="predicted"/>
<evidence type="ECO:0000256" key="5">
    <source>
        <dbReference type="SAM" id="MobiDB-lite"/>
    </source>
</evidence>
<evidence type="ECO:0000256" key="4">
    <source>
        <dbReference type="ARBA" id="ARBA00023295"/>
    </source>
</evidence>
<feature type="domain" description="Glycosyl hydrolase family 36 N-terminal" evidence="7">
    <location>
        <begin position="235"/>
        <end position="465"/>
    </location>
</feature>
<keyword evidence="9" id="KW-1185">Reference proteome</keyword>
<dbReference type="PANTHER" id="PTHR43053">
    <property type="entry name" value="GLYCOSIDASE FAMILY 31"/>
    <property type="match status" value="1"/>
</dbReference>
<evidence type="ECO:0000256" key="3">
    <source>
        <dbReference type="ARBA" id="ARBA00022801"/>
    </source>
</evidence>
<evidence type="ECO:0000259" key="6">
    <source>
        <dbReference type="Pfam" id="PF16874"/>
    </source>
</evidence>
<dbReference type="GeneID" id="9036836"/>
<dbReference type="Gene3D" id="2.70.98.60">
    <property type="entry name" value="alpha-galactosidase from lactobacil brevis"/>
    <property type="match status" value="2"/>
</dbReference>
<dbReference type="SUPFAM" id="SSF51445">
    <property type="entry name" value="(Trans)glycosidases"/>
    <property type="match status" value="1"/>
</dbReference>
<feature type="domain" description="Glycosyl hydrolase family 36 C-terminal" evidence="6">
    <location>
        <begin position="840"/>
        <end position="935"/>
    </location>
</feature>
<dbReference type="Pfam" id="PF16874">
    <property type="entry name" value="Glyco_hydro_36C"/>
    <property type="match status" value="1"/>
</dbReference>
<keyword evidence="4" id="KW-0326">Glycosidase</keyword>
<dbReference type="Pfam" id="PF16875">
    <property type="entry name" value="Glyco_hydro_36N"/>
    <property type="match status" value="1"/>
</dbReference>
<dbReference type="RefSeq" id="XP_002764919.1">
    <property type="nucleotide sequence ID" value="XM_002764873.1"/>
</dbReference>
<reference evidence="8 9" key="1">
    <citation type="submission" date="2008-07" db="EMBL/GenBank/DDBJ databases">
        <authorList>
            <person name="El-Sayed N."/>
            <person name="Caler E."/>
            <person name="Inman J."/>
            <person name="Amedeo P."/>
            <person name="Hass B."/>
            <person name="Wortman J."/>
        </authorList>
    </citation>
    <scope>NUCLEOTIDE SEQUENCE [LARGE SCALE GENOMIC DNA]</scope>
    <source>
        <strain evidence="9">ATCC 50983 / TXsc</strain>
    </source>
</reference>
<accession>C5M058</accession>
<keyword evidence="3" id="KW-0378">Hydrolase</keyword>
<evidence type="ECO:0000313" key="9">
    <source>
        <dbReference type="Proteomes" id="UP000007800"/>
    </source>
</evidence>
<evidence type="ECO:0000313" key="8">
    <source>
        <dbReference type="EMBL" id="EEQ97636.1"/>
    </source>
</evidence>
<evidence type="ECO:0000259" key="7">
    <source>
        <dbReference type="Pfam" id="PF16875"/>
    </source>
</evidence>
<dbReference type="InterPro" id="IPR013785">
    <property type="entry name" value="Aldolase_TIM"/>
</dbReference>
<evidence type="ECO:0000256" key="1">
    <source>
        <dbReference type="ARBA" id="ARBA00001255"/>
    </source>
</evidence>
<dbReference type="InterPro" id="IPR050985">
    <property type="entry name" value="Alpha-glycosidase_related"/>
</dbReference>
<dbReference type="PRINTS" id="PR00743">
    <property type="entry name" value="GLHYDRLASE36"/>
</dbReference>
<name>C5M058_PERM5</name>
<organism evidence="9">
    <name type="scientific">Perkinsus marinus (strain ATCC 50983 / TXsc)</name>
    <dbReference type="NCBI Taxonomy" id="423536"/>
    <lineage>
        <taxon>Eukaryota</taxon>
        <taxon>Sar</taxon>
        <taxon>Alveolata</taxon>
        <taxon>Perkinsozoa</taxon>
        <taxon>Perkinsea</taxon>
        <taxon>Perkinsida</taxon>
        <taxon>Perkinsidae</taxon>
        <taxon>Perkinsus</taxon>
    </lineage>
</organism>
<dbReference type="InterPro" id="IPR031704">
    <property type="entry name" value="Glyco_hydro_36_N"/>
</dbReference>
<dbReference type="GO" id="GO:0004557">
    <property type="term" value="F:alpha-galactosidase activity"/>
    <property type="evidence" value="ECO:0007669"/>
    <property type="project" value="UniProtKB-EC"/>
</dbReference>
<dbReference type="EC" id="3.2.1.22" evidence="2"/>
<dbReference type="Gene3D" id="3.20.20.70">
    <property type="entry name" value="Aldolase class I"/>
    <property type="match status" value="1"/>
</dbReference>
<dbReference type="InterPro" id="IPR013780">
    <property type="entry name" value="Glyco_hydro_b"/>
</dbReference>
<dbReference type="FunFam" id="3.20.20.70:FF:000118">
    <property type="entry name" value="Alpha-galactosidase"/>
    <property type="match status" value="1"/>
</dbReference>
<gene>
    <name evidence="8" type="ORF">Pmar_PMAR007486</name>
</gene>